<dbReference type="Gene3D" id="2.170.270.10">
    <property type="entry name" value="SET domain"/>
    <property type="match status" value="1"/>
</dbReference>
<protein>
    <recommendedName>
        <fullName evidence="1">SET domain-containing protein</fullName>
    </recommendedName>
</protein>
<dbReference type="AlphaFoldDB" id="A0AAW1YUJ1"/>
<organism evidence="2 3">
    <name type="scientific">Culter alburnus</name>
    <name type="common">Topmouth culter</name>
    <dbReference type="NCBI Taxonomy" id="194366"/>
    <lineage>
        <taxon>Eukaryota</taxon>
        <taxon>Metazoa</taxon>
        <taxon>Chordata</taxon>
        <taxon>Craniata</taxon>
        <taxon>Vertebrata</taxon>
        <taxon>Euteleostomi</taxon>
        <taxon>Actinopterygii</taxon>
        <taxon>Neopterygii</taxon>
        <taxon>Teleostei</taxon>
        <taxon>Ostariophysi</taxon>
        <taxon>Cypriniformes</taxon>
        <taxon>Xenocyprididae</taxon>
        <taxon>Xenocypridinae</taxon>
        <taxon>Culter</taxon>
    </lineage>
</organism>
<sequence>MPELTEKRSADRHIVHCLRCYKPHDNLSVHLARVCMKTSTSEERVEELQKAKASSKEWTRNNRTWTYGQLCELLPHRRSRITLVKELLQRGFFILNLPQESEMVLEPEDDDAATTVTSSRDPPTTLSSERIKMREAGLHRRFPVKTKFLVGFKEFLTKTLKVPNVQQEVDSVSRFLRYMQPTGSKLSLDFLSKSTETRDFLTTLRRVDVRSASILSYVKSIKRFLEYLMARRDLRRKIPQLRKKCRRYAVMLRTLRKTVSKTNEENTCDSRRCAEDAPGIKDCQQILQVAKPDFLRLHGDLVGGKALSNTDMMLYRYYCEALLVYRHMQRPGAVEGLTDADWVERVSQGGRVVIGVRREKTASVQIALTKEEEACLQLYFRQIRPKNIGLEKFCRGFFVSSSSDTVHSVSQDMNRLHEIYKLAPFTSQDVRRAAGKAAQKLPAPQQEAVNRYLAHSAGAAQRDRTPQDVVDAAELLDSLAGTSSDDSSFLAELGTAVSSSRKDFCAFVTRFPVSLEGQPPTKRQRVDSGFPQDRVFYDKWRATQYAQREEYLLSRFTHRKPSAAKVARLIAHHPKPEEIERLWRPPPSGTVETNEVILKCVSEQTWTGLAIKDFGAEEGLGVVATRPISKGDIVCDYHGKVIPAAEGMAMIQDLHGRARNLFFFRAGRRDLCVDAHTVPCECHPDTDTVGRRIKRSSTRPNLEPFHCVLKLNGADRDVILLTALQDISVDTQLQFYSGVVRRSFLGLELDWLDE</sequence>
<gene>
    <name evidence="2" type="ORF">ABG768_018626</name>
</gene>
<keyword evidence="3" id="KW-1185">Reference proteome</keyword>
<evidence type="ECO:0000313" key="3">
    <source>
        <dbReference type="Proteomes" id="UP001479290"/>
    </source>
</evidence>
<proteinExistence type="predicted"/>
<comment type="caution">
    <text evidence="2">The sequence shown here is derived from an EMBL/GenBank/DDBJ whole genome shotgun (WGS) entry which is preliminary data.</text>
</comment>
<feature type="domain" description="SET" evidence="1">
    <location>
        <begin position="607"/>
        <end position="738"/>
    </location>
</feature>
<dbReference type="Proteomes" id="UP001479290">
    <property type="component" value="Unassembled WGS sequence"/>
</dbReference>
<dbReference type="InterPro" id="IPR046341">
    <property type="entry name" value="SET_dom_sf"/>
</dbReference>
<name>A0AAW1YUJ1_CULAL</name>
<evidence type="ECO:0000259" key="1">
    <source>
        <dbReference type="PROSITE" id="PS50280"/>
    </source>
</evidence>
<evidence type="ECO:0000313" key="2">
    <source>
        <dbReference type="EMBL" id="KAK9952820.1"/>
    </source>
</evidence>
<dbReference type="PANTHER" id="PTHR47306">
    <property type="entry name" value="SI:CH211-178J18.4-RELATED"/>
    <property type="match status" value="1"/>
</dbReference>
<dbReference type="Pfam" id="PF00856">
    <property type="entry name" value="SET"/>
    <property type="match status" value="1"/>
</dbReference>
<dbReference type="InterPro" id="IPR001214">
    <property type="entry name" value="SET_dom"/>
</dbReference>
<dbReference type="SUPFAM" id="SSF82199">
    <property type="entry name" value="SET domain"/>
    <property type="match status" value="1"/>
</dbReference>
<dbReference type="PANTHER" id="PTHR47306:SF2">
    <property type="entry name" value="CORE-BINDING (CB) DOMAIN-CONTAINING PROTEIN"/>
    <property type="match status" value="1"/>
</dbReference>
<reference evidence="2 3" key="1">
    <citation type="submission" date="2024-05" db="EMBL/GenBank/DDBJ databases">
        <title>A high-quality chromosomal-level genome assembly of Topmouth culter (Culter alburnus).</title>
        <authorList>
            <person name="Zhao H."/>
        </authorList>
    </citation>
    <scope>NUCLEOTIDE SEQUENCE [LARGE SCALE GENOMIC DNA]</scope>
    <source>
        <strain evidence="2">CATC2023</strain>
        <tissue evidence="2">Muscle</tissue>
    </source>
</reference>
<dbReference type="PROSITE" id="PS50280">
    <property type="entry name" value="SET"/>
    <property type="match status" value="1"/>
</dbReference>
<accession>A0AAW1YUJ1</accession>
<dbReference type="EMBL" id="JAWDJR010000024">
    <property type="protein sequence ID" value="KAK9952820.1"/>
    <property type="molecule type" value="Genomic_DNA"/>
</dbReference>